<accession>A0A9D5JY03</accession>
<organism evidence="1 2">
    <name type="scientific">candidate division KSB3 bacterium</name>
    <dbReference type="NCBI Taxonomy" id="2044937"/>
    <lineage>
        <taxon>Bacteria</taxon>
        <taxon>candidate division KSB3</taxon>
    </lineage>
</organism>
<dbReference type="Proteomes" id="UP000649604">
    <property type="component" value="Unassembled WGS sequence"/>
</dbReference>
<dbReference type="InterPro" id="IPR017853">
    <property type="entry name" value="GH"/>
</dbReference>
<name>A0A9D5JY03_9BACT</name>
<evidence type="ECO:0000313" key="1">
    <source>
        <dbReference type="EMBL" id="MBD3326253.1"/>
    </source>
</evidence>
<evidence type="ECO:0000313" key="2">
    <source>
        <dbReference type="Proteomes" id="UP000649604"/>
    </source>
</evidence>
<dbReference type="AlphaFoldDB" id="A0A9D5JY03"/>
<reference evidence="1" key="1">
    <citation type="submission" date="2019-11" db="EMBL/GenBank/DDBJ databases">
        <title>Microbial mats filling the niche in hypersaline microbial mats.</title>
        <authorList>
            <person name="Wong H.L."/>
            <person name="Macleod F.I."/>
            <person name="White R.A. III"/>
            <person name="Burns B.P."/>
        </authorList>
    </citation>
    <scope>NUCLEOTIDE SEQUENCE</scope>
    <source>
        <strain evidence="1">Rbin_158</strain>
    </source>
</reference>
<protein>
    <submittedName>
        <fullName evidence="1">Uncharacterized protein</fullName>
    </submittedName>
</protein>
<comment type="caution">
    <text evidence="1">The sequence shown here is derived from an EMBL/GenBank/DDBJ whole genome shotgun (WGS) entry which is preliminary data.</text>
</comment>
<dbReference type="SUPFAM" id="SSF51445">
    <property type="entry name" value="(Trans)glycosidases"/>
    <property type="match status" value="1"/>
</dbReference>
<proteinExistence type="predicted"/>
<dbReference type="EMBL" id="WJJP01000550">
    <property type="protein sequence ID" value="MBD3326253.1"/>
    <property type="molecule type" value="Genomic_DNA"/>
</dbReference>
<gene>
    <name evidence="1" type="ORF">GF339_16830</name>
</gene>
<sequence length="733" mass="85262">MREFDVNTILRLGYNIPKVYQEFCDYWTNEEERHACFEAYQKGRQSFVPNILPEHAVQLTGEETLRILRERLGEKLDLALHPRHIDPDHLPETFPEAIQSPVVDEPDGSWLKHTNVVGINVRTIGSFWNIVKYALTISDAQEAIHILPIWEAGVVGSIYGISSWQLNQEFYSEELAWIQQSLNTVAKQLRAVVNILHAMGKCVGMDVIPHTDRYSQIVLAFPQHFEWLQRQDTVIVDHSENLHEEVQKTIMEFLRQYGPAVPDEKSPRSREAFFAENFPEHRRLRILFGLPGDRKGREMRRNMLVKHLYHYGYEPVPGTMAPPFRGLRVDTREEAKIVDANGLVWRDYVITKPHPMSRVFGPLSRYKFYGRINNNLDWEIDFERPRHEVWQYVCEKYASVQQCYGFDFMRGDMSHIQMREDGVPKTAIDGYYDIMGAVKTYIRREKNAPYFGYLAETFLPPRDVFGYGEEMDHLEASDADSTLGDLQSTCVGSAIFLSRLRRYYDWLDTRTCAPSFTVMTGDKDDPRFDQYYLKGNEVRLFIAFFLTNMPSYMGMGFETRDVHYEPAPNEYYTKLYVFQENVGPKATLGPYIWGKNGFLYQKIMRLRLYTDSIWPLIHGRPIRWLLPPDATAEDKILAWTQADETPDFLFIANTHTDQPVMRFAVPIIPAIDPHSALEFEFSTANSIPEADRTLTSNGKHYKVIKMNPNEGRIYRIKHDTPCGSERPQLVEPE</sequence>